<name>A0A137P712_CONC2</name>
<evidence type="ECO:0000313" key="2">
    <source>
        <dbReference type="EMBL" id="KXN70792.1"/>
    </source>
</evidence>
<feature type="domain" description="LYR motif-containing protein Cup1-like N-terminal" evidence="1">
    <location>
        <begin position="44"/>
        <end position="126"/>
    </location>
</feature>
<reference evidence="2 3" key="1">
    <citation type="journal article" date="2015" name="Genome Biol. Evol.">
        <title>Phylogenomic analyses indicate that early fungi evolved digesting cell walls of algal ancestors of land plants.</title>
        <authorList>
            <person name="Chang Y."/>
            <person name="Wang S."/>
            <person name="Sekimoto S."/>
            <person name="Aerts A.L."/>
            <person name="Choi C."/>
            <person name="Clum A."/>
            <person name="LaButti K.M."/>
            <person name="Lindquist E.A."/>
            <person name="Yee Ngan C."/>
            <person name="Ohm R.A."/>
            <person name="Salamov A.A."/>
            <person name="Grigoriev I.V."/>
            <person name="Spatafora J.W."/>
            <person name="Berbee M.L."/>
        </authorList>
    </citation>
    <scope>NUCLEOTIDE SEQUENCE [LARGE SCALE GENOMIC DNA]</scope>
    <source>
        <strain evidence="2 3">NRRL 28638</strain>
    </source>
</reference>
<dbReference type="Pfam" id="PF20263">
    <property type="entry name" value="LYRM2-like"/>
    <property type="match status" value="1"/>
</dbReference>
<evidence type="ECO:0000313" key="3">
    <source>
        <dbReference type="Proteomes" id="UP000070444"/>
    </source>
</evidence>
<keyword evidence="3" id="KW-1185">Reference proteome</keyword>
<dbReference type="InterPro" id="IPR046896">
    <property type="entry name" value="Cup1-like_N"/>
</dbReference>
<gene>
    <name evidence="2" type="ORF">CONCODRAFT_85047</name>
</gene>
<proteinExistence type="predicted"/>
<evidence type="ECO:0000259" key="1">
    <source>
        <dbReference type="Pfam" id="PF20263"/>
    </source>
</evidence>
<dbReference type="Proteomes" id="UP000070444">
    <property type="component" value="Unassembled WGS sequence"/>
</dbReference>
<organism evidence="2 3">
    <name type="scientific">Conidiobolus coronatus (strain ATCC 28846 / CBS 209.66 / NRRL 28638)</name>
    <name type="common">Delacroixia coronata</name>
    <dbReference type="NCBI Taxonomy" id="796925"/>
    <lineage>
        <taxon>Eukaryota</taxon>
        <taxon>Fungi</taxon>
        <taxon>Fungi incertae sedis</taxon>
        <taxon>Zoopagomycota</taxon>
        <taxon>Entomophthoromycotina</taxon>
        <taxon>Entomophthoromycetes</taxon>
        <taxon>Entomophthorales</taxon>
        <taxon>Ancylistaceae</taxon>
        <taxon>Conidiobolus</taxon>
    </lineage>
</organism>
<protein>
    <recommendedName>
        <fullName evidence="1">LYR motif-containing protein Cup1-like N-terminal domain-containing protein</fullName>
    </recommendedName>
</protein>
<dbReference type="EMBL" id="KQ964492">
    <property type="protein sequence ID" value="KXN70792.1"/>
    <property type="molecule type" value="Genomic_DNA"/>
</dbReference>
<dbReference type="AlphaFoldDB" id="A0A137P712"/>
<accession>A0A137P712</accession>
<sequence>MVFKRVNHTINPQIFRKFPQKFESNVNYTPLNKSIEHKSKVLTLYKNLLKLSNKLVYAPYKEFCLQHIRNRFRFYRSEKDYKRVWGLLEEAKQSKQILEKCLINDYNSLKLVDDMVWGRQGFLKDKLKFIESHPNFNKESHRMTTDLRSLRNKVKTGGRKATPLTFNPEQFAIQTKFPKKERLLQEPSNKVKVVRTNYGITFLKFIGRPIPHWFSYYLNKKIYREVDRRKNLKQLEEYKSLMENELEFEKSLGLKGDEDYLNTTNTSIDIIKSTLKNVRITEEKESIRLIQPKDYIRDINPRLRKNMKAWPKPAIKDWVKRYD</sequence>